<dbReference type="InterPro" id="IPR050503">
    <property type="entry name" value="cAMP-dep_PK_reg_su-like"/>
</dbReference>
<dbReference type="GO" id="GO:0034236">
    <property type="term" value="F:protein kinase A catalytic subunit binding"/>
    <property type="evidence" value="ECO:0007669"/>
    <property type="project" value="TreeGrafter"/>
</dbReference>
<evidence type="ECO:0000313" key="3">
    <source>
        <dbReference type="Proteomes" id="UP000187209"/>
    </source>
</evidence>
<dbReference type="InterPro" id="IPR018488">
    <property type="entry name" value="cNMP-bd_CS"/>
</dbReference>
<dbReference type="GO" id="GO:0004862">
    <property type="term" value="F:cAMP-dependent protein kinase inhibitor activity"/>
    <property type="evidence" value="ECO:0007669"/>
    <property type="project" value="TreeGrafter"/>
</dbReference>
<comment type="caution">
    <text evidence="2">The sequence shown here is derived from an EMBL/GenBank/DDBJ whole genome shotgun (WGS) entry which is preliminary data.</text>
</comment>
<dbReference type="GO" id="GO:0030552">
    <property type="term" value="F:cAMP binding"/>
    <property type="evidence" value="ECO:0007669"/>
    <property type="project" value="TreeGrafter"/>
</dbReference>
<dbReference type="InterPro" id="IPR018490">
    <property type="entry name" value="cNMP-bd_dom_sf"/>
</dbReference>
<dbReference type="PROSITE" id="PS00889">
    <property type="entry name" value="CNMP_BINDING_2"/>
    <property type="match status" value="1"/>
</dbReference>
<dbReference type="CDD" id="cd00038">
    <property type="entry name" value="CAP_ED"/>
    <property type="match status" value="2"/>
</dbReference>
<dbReference type="InterPro" id="IPR000595">
    <property type="entry name" value="cNMP-bd_dom"/>
</dbReference>
<dbReference type="Pfam" id="PF00027">
    <property type="entry name" value="cNMP_binding"/>
    <property type="match status" value="2"/>
</dbReference>
<dbReference type="SMART" id="SM00100">
    <property type="entry name" value="cNMP"/>
    <property type="match status" value="2"/>
</dbReference>
<feature type="domain" description="Cyclic nucleotide-binding" evidence="1">
    <location>
        <begin position="221"/>
        <end position="361"/>
    </location>
</feature>
<dbReference type="PANTHER" id="PTHR11635">
    <property type="entry name" value="CAMP-DEPENDENT PROTEIN KINASE REGULATORY CHAIN"/>
    <property type="match status" value="1"/>
</dbReference>
<organism evidence="2 3">
    <name type="scientific">Stentor coeruleus</name>
    <dbReference type="NCBI Taxonomy" id="5963"/>
    <lineage>
        <taxon>Eukaryota</taxon>
        <taxon>Sar</taxon>
        <taxon>Alveolata</taxon>
        <taxon>Ciliophora</taxon>
        <taxon>Postciliodesmatophora</taxon>
        <taxon>Heterotrichea</taxon>
        <taxon>Heterotrichida</taxon>
        <taxon>Stentoridae</taxon>
        <taxon>Stentor</taxon>
    </lineage>
</organism>
<accession>A0A1R2CIN9</accession>
<keyword evidence="3" id="KW-1185">Reference proteome</keyword>
<dbReference type="InterPro" id="IPR014710">
    <property type="entry name" value="RmlC-like_jellyroll"/>
</dbReference>
<evidence type="ECO:0000259" key="1">
    <source>
        <dbReference type="PROSITE" id="PS50042"/>
    </source>
</evidence>
<dbReference type="GO" id="GO:0005952">
    <property type="term" value="C:cAMP-dependent protein kinase complex"/>
    <property type="evidence" value="ECO:0007669"/>
    <property type="project" value="InterPro"/>
</dbReference>
<evidence type="ECO:0000313" key="2">
    <source>
        <dbReference type="EMBL" id="OMJ88863.1"/>
    </source>
</evidence>
<gene>
    <name evidence="2" type="ORF">SteCoe_9062</name>
</gene>
<reference evidence="2 3" key="1">
    <citation type="submission" date="2016-11" db="EMBL/GenBank/DDBJ databases">
        <title>The macronuclear genome of Stentor coeruleus: a giant cell with tiny introns.</title>
        <authorList>
            <person name="Slabodnick M."/>
            <person name="Ruby J.G."/>
            <person name="Reiff S.B."/>
            <person name="Swart E.C."/>
            <person name="Gosai S."/>
            <person name="Prabakaran S."/>
            <person name="Witkowska E."/>
            <person name="Larue G.E."/>
            <person name="Fisher S."/>
            <person name="Freeman R.M."/>
            <person name="Gunawardena J."/>
            <person name="Chu W."/>
            <person name="Stover N.A."/>
            <person name="Gregory B.D."/>
            <person name="Nowacki M."/>
            <person name="Derisi J."/>
            <person name="Roy S.W."/>
            <person name="Marshall W.F."/>
            <person name="Sood P."/>
        </authorList>
    </citation>
    <scope>NUCLEOTIDE SEQUENCE [LARGE SCALE GENOMIC DNA]</scope>
    <source>
        <strain evidence="2">WM001</strain>
    </source>
</reference>
<dbReference type="OrthoDB" id="287606at2759"/>
<dbReference type="PROSITE" id="PS50042">
    <property type="entry name" value="CNMP_BINDING_3"/>
    <property type="match status" value="2"/>
</dbReference>
<protein>
    <recommendedName>
        <fullName evidence="1">Cyclic nucleotide-binding domain-containing protein</fullName>
    </recommendedName>
</protein>
<proteinExistence type="predicted"/>
<dbReference type="SUPFAM" id="SSF51206">
    <property type="entry name" value="cAMP-binding domain-like"/>
    <property type="match status" value="2"/>
</dbReference>
<dbReference type="Gene3D" id="2.60.120.10">
    <property type="entry name" value="Jelly Rolls"/>
    <property type="match status" value="2"/>
</dbReference>
<name>A0A1R2CIN9_9CILI</name>
<dbReference type="GO" id="GO:0005829">
    <property type="term" value="C:cytosol"/>
    <property type="evidence" value="ECO:0007669"/>
    <property type="project" value="TreeGrafter"/>
</dbReference>
<feature type="domain" description="Cyclic nucleotide-binding" evidence="1">
    <location>
        <begin position="98"/>
        <end position="218"/>
    </location>
</feature>
<dbReference type="Proteomes" id="UP000187209">
    <property type="component" value="Unassembled WGS sequence"/>
</dbReference>
<dbReference type="PANTHER" id="PTHR11635:SF152">
    <property type="entry name" value="CAMP-DEPENDENT PROTEIN KINASE TYPE I REGULATORY SUBUNIT-RELATED"/>
    <property type="match status" value="1"/>
</dbReference>
<dbReference type="EMBL" id="MPUH01000139">
    <property type="protein sequence ID" value="OMJ88863.1"/>
    <property type="molecule type" value="Genomic_DNA"/>
</dbReference>
<dbReference type="AlphaFoldDB" id="A0A1R2CIN9"/>
<sequence>MKHLSPITPKTSHDLAFKPTQRYGSHKKIRLRIKSDSIEELKSFVPDWLSTNRDFISCYKKMKHQVDINLADVCQKLHNNRNNDEKKALINWIKDKHFFANMNKDVIKKVCNKLSCSSYKPGDISKIYVVINEKDEPNCMFIIYQGIAGIYKYNQRINQGDEGDPLGENALENDIRRTATVIAESNMILFKLKRSDYEDIILTVKKNEKKFQTAFIKTISVFNSWNDVKIMMLSHAIIVSNFSKGEIIYEPNDFSHSFYIIKEGTIQLQTEIKILEENKWPISPREWNVRKVTKKIYHPVKTLGPKDYFGHVELLDKTFRQTRALATTQCILFIINRSSFEELLNPRDQEMLKNDSEIPSKEEIEVMIKKSKSDILEKEKIIMNAMIENKRGGQNKKFDKWMKFVKERIVTQKNTMKKTIVQHKLENIKLTREGI</sequence>